<dbReference type="EMBL" id="JAUTXU010000075">
    <property type="protein sequence ID" value="KAK3711525.1"/>
    <property type="molecule type" value="Genomic_DNA"/>
</dbReference>
<organism evidence="1 2">
    <name type="scientific">Vermiconidia calcicola</name>
    <dbReference type="NCBI Taxonomy" id="1690605"/>
    <lineage>
        <taxon>Eukaryota</taxon>
        <taxon>Fungi</taxon>
        <taxon>Dikarya</taxon>
        <taxon>Ascomycota</taxon>
        <taxon>Pezizomycotina</taxon>
        <taxon>Dothideomycetes</taxon>
        <taxon>Dothideomycetidae</taxon>
        <taxon>Mycosphaerellales</taxon>
        <taxon>Extremaceae</taxon>
        <taxon>Vermiconidia</taxon>
    </lineage>
</organism>
<comment type="caution">
    <text evidence="1">The sequence shown here is derived from an EMBL/GenBank/DDBJ whole genome shotgun (WGS) entry which is preliminary data.</text>
</comment>
<keyword evidence="2" id="KW-1185">Reference proteome</keyword>
<dbReference type="Proteomes" id="UP001281147">
    <property type="component" value="Unassembled WGS sequence"/>
</dbReference>
<evidence type="ECO:0000313" key="2">
    <source>
        <dbReference type="Proteomes" id="UP001281147"/>
    </source>
</evidence>
<protein>
    <submittedName>
        <fullName evidence="1">Uncharacterized protein</fullName>
    </submittedName>
</protein>
<sequence length="103" mass="11491">MAPSGNIGALMLAAFLICFGSTAAQQNTCPSGTASAGARCIRRQGRVSLDHYPNNNDNDNLNRHCDYRFYHRHRHSNGYGNSADYDVGRWVSLTAVHQREETY</sequence>
<evidence type="ECO:0000313" key="1">
    <source>
        <dbReference type="EMBL" id="KAK3711525.1"/>
    </source>
</evidence>
<reference evidence="1" key="1">
    <citation type="submission" date="2023-07" db="EMBL/GenBank/DDBJ databases">
        <title>Black Yeasts Isolated from many extreme environments.</title>
        <authorList>
            <person name="Coleine C."/>
            <person name="Stajich J.E."/>
            <person name="Selbmann L."/>
        </authorList>
    </citation>
    <scope>NUCLEOTIDE SEQUENCE</scope>
    <source>
        <strain evidence="1">CCFEE 5714</strain>
    </source>
</reference>
<proteinExistence type="predicted"/>
<name>A0ACC3N7R0_9PEZI</name>
<gene>
    <name evidence="1" type="ORF">LTR37_009516</name>
</gene>
<accession>A0ACC3N7R0</accession>